<feature type="signal peptide" evidence="1">
    <location>
        <begin position="1"/>
        <end position="18"/>
    </location>
</feature>
<comment type="caution">
    <text evidence="2">The sequence shown here is derived from an EMBL/GenBank/DDBJ whole genome shotgun (WGS) entry which is preliminary data.</text>
</comment>
<evidence type="ECO:0000256" key="1">
    <source>
        <dbReference type="SAM" id="SignalP"/>
    </source>
</evidence>
<gene>
    <name evidence="2" type="ORF">BJX67DRAFT_376799</name>
</gene>
<accession>A0ABR4M5U6</accession>
<dbReference type="InterPro" id="IPR053112">
    <property type="entry name" value="Fungal_Dehydratase/Hydratase"/>
</dbReference>
<sequence length="176" mass="19979">MILLITFNIGLYVSLCLGYMFTSDNTNAITDTRIPVLFDIYNTQTLPYSETPNANATSDSRQYFLVSGILDSQSISTYGVSILDLSTDERWMYFYPATFTDTHLETFNFSIPGYEISGVSADKTSQMRLYSSREGVEFNITLHATTPAFYYDGTGAYNYVDGIMYNWAFPAMKQRE</sequence>
<dbReference type="EMBL" id="JBFXLQ010000002">
    <property type="protein sequence ID" value="KAL2871948.1"/>
    <property type="molecule type" value="Genomic_DNA"/>
</dbReference>
<keyword evidence="1" id="KW-0732">Signal</keyword>
<dbReference type="PANTHER" id="PTHR40617:SF1">
    <property type="entry name" value="ATTH DOMAIN-CONTAINING PROTEIN-RELATED"/>
    <property type="match status" value="1"/>
</dbReference>
<keyword evidence="3" id="KW-1185">Reference proteome</keyword>
<dbReference type="RefSeq" id="XP_070890927.1">
    <property type="nucleotide sequence ID" value="XM_071031952.1"/>
</dbReference>
<organism evidence="2 3">
    <name type="scientific">Aspergillus lucknowensis</name>
    <dbReference type="NCBI Taxonomy" id="176173"/>
    <lineage>
        <taxon>Eukaryota</taxon>
        <taxon>Fungi</taxon>
        <taxon>Dikarya</taxon>
        <taxon>Ascomycota</taxon>
        <taxon>Pezizomycotina</taxon>
        <taxon>Eurotiomycetes</taxon>
        <taxon>Eurotiomycetidae</taxon>
        <taxon>Eurotiales</taxon>
        <taxon>Aspergillaceae</taxon>
        <taxon>Aspergillus</taxon>
        <taxon>Aspergillus subgen. Nidulantes</taxon>
    </lineage>
</organism>
<proteinExistence type="predicted"/>
<dbReference type="SUPFAM" id="SSF159245">
    <property type="entry name" value="AttH-like"/>
    <property type="match status" value="1"/>
</dbReference>
<name>A0ABR4M5U6_9EURO</name>
<evidence type="ECO:0000313" key="2">
    <source>
        <dbReference type="EMBL" id="KAL2871948.1"/>
    </source>
</evidence>
<protein>
    <submittedName>
        <fullName evidence="2">Uncharacterized protein</fullName>
    </submittedName>
</protein>
<feature type="chain" id="PRO_5045483787" evidence="1">
    <location>
        <begin position="19"/>
        <end position="176"/>
    </location>
</feature>
<dbReference type="GeneID" id="98147024"/>
<reference evidence="2 3" key="1">
    <citation type="submission" date="2024-07" db="EMBL/GenBank/DDBJ databases">
        <title>Section-level genome sequencing and comparative genomics of Aspergillus sections Usti and Cavernicolus.</title>
        <authorList>
            <consortium name="Lawrence Berkeley National Laboratory"/>
            <person name="Nybo J.L."/>
            <person name="Vesth T.C."/>
            <person name="Theobald S."/>
            <person name="Frisvad J.C."/>
            <person name="Larsen T.O."/>
            <person name="Kjaerboelling I."/>
            <person name="Rothschild-Mancinelli K."/>
            <person name="Lyhne E.K."/>
            <person name="Kogle M.E."/>
            <person name="Barry K."/>
            <person name="Clum A."/>
            <person name="Na H."/>
            <person name="Ledsgaard L."/>
            <person name="Lin J."/>
            <person name="Lipzen A."/>
            <person name="Kuo A."/>
            <person name="Riley R."/>
            <person name="Mondo S."/>
            <person name="Labutti K."/>
            <person name="Haridas S."/>
            <person name="Pangalinan J."/>
            <person name="Salamov A.A."/>
            <person name="Simmons B.A."/>
            <person name="Magnuson J.K."/>
            <person name="Chen J."/>
            <person name="Drula E."/>
            <person name="Henrissat B."/>
            <person name="Wiebenga A."/>
            <person name="Lubbers R.J."/>
            <person name="Gomes A.C."/>
            <person name="Macurrencykelacurrency M.R."/>
            <person name="Stajich J."/>
            <person name="Grigoriev I.V."/>
            <person name="Mortensen U.H."/>
            <person name="De Vries R.P."/>
            <person name="Baker S.E."/>
            <person name="Andersen M.R."/>
        </authorList>
    </citation>
    <scope>NUCLEOTIDE SEQUENCE [LARGE SCALE GENOMIC DNA]</scope>
    <source>
        <strain evidence="2 3">CBS 449.75</strain>
    </source>
</reference>
<evidence type="ECO:0000313" key="3">
    <source>
        <dbReference type="Proteomes" id="UP001610432"/>
    </source>
</evidence>
<dbReference type="PANTHER" id="PTHR40617">
    <property type="entry name" value="TERPENE CYCLASE ASQC"/>
    <property type="match status" value="1"/>
</dbReference>
<dbReference type="Proteomes" id="UP001610432">
    <property type="component" value="Unassembled WGS sequence"/>
</dbReference>